<keyword evidence="3 12" id="KW-0732">Signal</keyword>
<feature type="compositionally biased region" description="Polar residues" evidence="10">
    <location>
        <begin position="1832"/>
        <end position="1847"/>
    </location>
</feature>
<comment type="subcellular location">
    <subcellularLocation>
        <location evidence="1">Membrane</location>
        <topology evidence="1">Single-pass membrane protein</topology>
    </subcellularLocation>
</comment>
<gene>
    <name evidence="16" type="primary">Dscam2</name>
</gene>
<feature type="region of interest" description="Disordered" evidence="10">
    <location>
        <begin position="1943"/>
        <end position="1981"/>
    </location>
</feature>
<name>A0ABM4GFL7_DROKI</name>
<protein>
    <submittedName>
        <fullName evidence="16">Cell adhesion molecule Dscam2 isoform X9</fullName>
    </submittedName>
</protein>
<feature type="domain" description="Fibronectin type-III" evidence="14">
    <location>
        <begin position="1113"/>
        <end position="1211"/>
    </location>
</feature>
<dbReference type="InterPro" id="IPR003599">
    <property type="entry name" value="Ig_sub"/>
</dbReference>
<feature type="signal peptide" evidence="12">
    <location>
        <begin position="1"/>
        <end position="21"/>
    </location>
</feature>
<dbReference type="PANTHER" id="PTHR10075:SF100">
    <property type="entry name" value="FASCICLIN-2"/>
    <property type="match status" value="1"/>
</dbReference>
<dbReference type="PROSITE" id="PS50853">
    <property type="entry name" value="FN3"/>
    <property type="match status" value="6"/>
</dbReference>
<evidence type="ECO:0000313" key="16">
    <source>
        <dbReference type="RefSeq" id="XP_070141515.1"/>
    </source>
</evidence>
<organism evidence="15 16">
    <name type="scientific">Drosophila kikkawai</name>
    <name type="common">Fruit fly</name>
    <dbReference type="NCBI Taxonomy" id="30033"/>
    <lineage>
        <taxon>Eukaryota</taxon>
        <taxon>Metazoa</taxon>
        <taxon>Ecdysozoa</taxon>
        <taxon>Arthropoda</taxon>
        <taxon>Hexapoda</taxon>
        <taxon>Insecta</taxon>
        <taxon>Pterygota</taxon>
        <taxon>Neoptera</taxon>
        <taxon>Endopterygota</taxon>
        <taxon>Diptera</taxon>
        <taxon>Brachycera</taxon>
        <taxon>Muscomorpha</taxon>
        <taxon>Ephydroidea</taxon>
        <taxon>Drosophilidae</taxon>
        <taxon>Drosophila</taxon>
        <taxon>Sophophora</taxon>
    </lineage>
</organism>
<dbReference type="CDD" id="cd20956">
    <property type="entry name" value="IgI_4_Dscam"/>
    <property type="match status" value="1"/>
</dbReference>
<evidence type="ECO:0000256" key="6">
    <source>
        <dbReference type="ARBA" id="ARBA00022989"/>
    </source>
</evidence>
<dbReference type="GeneID" id="108074001"/>
<dbReference type="SUPFAM" id="SSF48726">
    <property type="entry name" value="Immunoglobulin"/>
    <property type="match status" value="9"/>
</dbReference>
<dbReference type="InterPro" id="IPR003961">
    <property type="entry name" value="FN3_dom"/>
</dbReference>
<dbReference type="Proteomes" id="UP001652661">
    <property type="component" value="Chromosome 3L"/>
</dbReference>
<feature type="region of interest" description="Disordered" evidence="10">
    <location>
        <begin position="1093"/>
        <end position="1114"/>
    </location>
</feature>
<evidence type="ECO:0000256" key="8">
    <source>
        <dbReference type="ARBA" id="ARBA00023157"/>
    </source>
</evidence>
<dbReference type="Pfam" id="PF13927">
    <property type="entry name" value="Ig_3"/>
    <property type="match status" value="4"/>
</dbReference>
<feature type="compositionally biased region" description="Polar residues" evidence="10">
    <location>
        <begin position="1860"/>
        <end position="1869"/>
    </location>
</feature>
<feature type="domain" description="Ig-like" evidence="13">
    <location>
        <begin position="805"/>
        <end position="902"/>
    </location>
</feature>
<dbReference type="CDD" id="cd20958">
    <property type="entry name" value="IgI_5_Dscam"/>
    <property type="match status" value="1"/>
</dbReference>
<feature type="compositionally biased region" description="Basic residues" evidence="10">
    <location>
        <begin position="1758"/>
        <end position="1767"/>
    </location>
</feature>
<feature type="domain" description="Ig-like" evidence="13">
    <location>
        <begin position="238"/>
        <end position="326"/>
    </location>
</feature>
<feature type="transmembrane region" description="Helical" evidence="11">
    <location>
        <begin position="1619"/>
        <end position="1641"/>
    </location>
</feature>
<evidence type="ECO:0000256" key="4">
    <source>
        <dbReference type="ARBA" id="ARBA00022737"/>
    </source>
</evidence>
<dbReference type="Pfam" id="PF00041">
    <property type="entry name" value="fn3"/>
    <property type="match status" value="5"/>
</dbReference>
<keyword evidence="8" id="KW-1015">Disulfide bond</keyword>
<dbReference type="SMART" id="SM00409">
    <property type="entry name" value="IG"/>
    <property type="match status" value="9"/>
</dbReference>
<dbReference type="CDD" id="cd00096">
    <property type="entry name" value="Ig"/>
    <property type="match status" value="2"/>
</dbReference>
<evidence type="ECO:0000256" key="1">
    <source>
        <dbReference type="ARBA" id="ARBA00004167"/>
    </source>
</evidence>
<dbReference type="Gene3D" id="2.60.40.10">
    <property type="entry name" value="Immunoglobulins"/>
    <property type="match status" value="16"/>
</dbReference>
<evidence type="ECO:0000256" key="10">
    <source>
        <dbReference type="SAM" id="MobiDB-lite"/>
    </source>
</evidence>
<dbReference type="Pfam" id="PF25059">
    <property type="entry name" value="FN3_DSCAM-DSCAML_C"/>
    <property type="match status" value="1"/>
</dbReference>
<evidence type="ECO:0000256" key="11">
    <source>
        <dbReference type="SAM" id="Phobius"/>
    </source>
</evidence>
<evidence type="ECO:0000259" key="14">
    <source>
        <dbReference type="PROSITE" id="PS50853"/>
    </source>
</evidence>
<keyword evidence="7 11" id="KW-0472">Membrane</keyword>
<keyword evidence="15" id="KW-1185">Reference proteome</keyword>
<dbReference type="RefSeq" id="XP_070141515.1">
    <property type="nucleotide sequence ID" value="XM_070285414.1"/>
</dbReference>
<feature type="compositionally biased region" description="Low complexity" evidence="10">
    <location>
        <begin position="1947"/>
        <end position="1981"/>
    </location>
</feature>
<evidence type="ECO:0000256" key="2">
    <source>
        <dbReference type="ARBA" id="ARBA00022692"/>
    </source>
</evidence>
<reference evidence="16" key="1">
    <citation type="submission" date="2025-08" db="UniProtKB">
        <authorList>
            <consortium name="RefSeq"/>
        </authorList>
    </citation>
    <scope>IDENTIFICATION</scope>
    <source>
        <strain evidence="16">14028-0561.14</strain>
        <tissue evidence="16">Whole fly</tissue>
    </source>
</reference>
<feature type="domain" description="Ig-like" evidence="13">
    <location>
        <begin position="521"/>
        <end position="607"/>
    </location>
</feature>
<evidence type="ECO:0000313" key="15">
    <source>
        <dbReference type="Proteomes" id="UP001652661"/>
    </source>
</evidence>
<keyword evidence="2 11" id="KW-0812">Transmembrane</keyword>
<dbReference type="InterPro" id="IPR056754">
    <property type="entry name" value="DSCAM/DSCAML_C"/>
</dbReference>
<evidence type="ECO:0000256" key="3">
    <source>
        <dbReference type="ARBA" id="ARBA00022729"/>
    </source>
</evidence>
<feature type="compositionally biased region" description="Basic residues" evidence="10">
    <location>
        <begin position="1849"/>
        <end position="1859"/>
    </location>
</feature>
<accession>A0ABM4GFL7</accession>
<feature type="domain" description="Ig-like" evidence="13">
    <location>
        <begin position="707"/>
        <end position="802"/>
    </location>
</feature>
<dbReference type="CDD" id="cd00063">
    <property type="entry name" value="FN3"/>
    <property type="match status" value="6"/>
</dbReference>
<feature type="domain" description="Fibronectin type-III" evidence="14">
    <location>
        <begin position="1215"/>
        <end position="1311"/>
    </location>
</feature>
<feature type="domain" description="Ig-like" evidence="13">
    <location>
        <begin position="1312"/>
        <end position="1394"/>
    </location>
</feature>
<dbReference type="SMART" id="SM00408">
    <property type="entry name" value="IGc2"/>
    <property type="match status" value="9"/>
</dbReference>
<keyword evidence="4" id="KW-0677">Repeat</keyword>
<feature type="chain" id="PRO_5045350173" evidence="12">
    <location>
        <begin position="22"/>
        <end position="2089"/>
    </location>
</feature>
<dbReference type="SMART" id="SM00060">
    <property type="entry name" value="FN3"/>
    <property type="match status" value="6"/>
</dbReference>
<feature type="region of interest" description="Disordered" evidence="10">
    <location>
        <begin position="992"/>
        <end position="1011"/>
    </location>
</feature>
<keyword evidence="6 11" id="KW-1133">Transmembrane helix</keyword>
<dbReference type="InterPro" id="IPR013098">
    <property type="entry name" value="Ig_I-set"/>
</dbReference>
<feature type="domain" description="Fibronectin type-III" evidence="14">
    <location>
        <begin position="1008"/>
        <end position="1108"/>
    </location>
</feature>
<feature type="domain" description="Fibronectin type-III" evidence="14">
    <location>
        <begin position="1496"/>
        <end position="1595"/>
    </location>
</feature>
<keyword evidence="5" id="KW-0130">Cell adhesion</keyword>
<feature type="region of interest" description="Disordered" evidence="10">
    <location>
        <begin position="1779"/>
        <end position="1924"/>
    </location>
</feature>
<dbReference type="PANTHER" id="PTHR10075">
    <property type="entry name" value="BASIGIN RELATED"/>
    <property type="match status" value="1"/>
</dbReference>
<dbReference type="CDD" id="cd20954">
    <property type="entry name" value="IgI_7_Dscam"/>
    <property type="match status" value="1"/>
</dbReference>
<feature type="compositionally biased region" description="Low complexity" evidence="10">
    <location>
        <begin position="1876"/>
        <end position="1912"/>
    </location>
</feature>
<evidence type="ECO:0000256" key="12">
    <source>
        <dbReference type="SAM" id="SignalP"/>
    </source>
</evidence>
<dbReference type="InterPro" id="IPR036179">
    <property type="entry name" value="Ig-like_dom_sf"/>
</dbReference>
<dbReference type="InterPro" id="IPR007110">
    <property type="entry name" value="Ig-like_dom"/>
</dbReference>
<feature type="domain" description="Ig-like" evidence="13">
    <location>
        <begin position="422"/>
        <end position="516"/>
    </location>
</feature>
<feature type="domain" description="Ig-like" evidence="13">
    <location>
        <begin position="31"/>
        <end position="120"/>
    </location>
</feature>
<evidence type="ECO:0000256" key="9">
    <source>
        <dbReference type="ARBA" id="ARBA00023319"/>
    </source>
</evidence>
<dbReference type="InterPro" id="IPR013783">
    <property type="entry name" value="Ig-like_fold"/>
</dbReference>
<feature type="domain" description="Ig-like" evidence="13">
    <location>
        <begin position="612"/>
        <end position="698"/>
    </location>
</feature>
<evidence type="ECO:0000259" key="13">
    <source>
        <dbReference type="PROSITE" id="PS50835"/>
    </source>
</evidence>
<dbReference type="InterPro" id="IPR036116">
    <property type="entry name" value="FN3_sf"/>
</dbReference>
<dbReference type="Pfam" id="PF07679">
    <property type="entry name" value="I-set"/>
    <property type="match status" value="4"/>
</dbReference>
<proteinExistence type="predicted"/>
<evidence type="ECO:0000256" key="7">
    <source>
        <dbReference type="ARBA" id="ARBA00023136"/>
    </source>
</evidence>
<feature type="domain" description="Fibronectin type-III" evidence="14">
    <location>
        <begin position="907"/>
        <end position="1003"/>
    </location>
</feature>
<dbReference type="SUPFAM" id="SSF49265">
    <property type="entry name" value="Fibronectin type III"/>
    <property type="match status" value="4"/>
</dbReference>
<evidence type="ECO:0000256" key="5">
    <source>
        <dbReference type="ARBA" id="ARBA00022889"/>
    </source>
</evidence>
<dbReference type="PROSITE" id="PS50835">
    <property type="entry name" value="IG_LIKE"/>
    <property type="match status" value="9"/>
</dbReference>
<sequence length="2089" mass="229249">MWISSRLFVIFLLLHIDTTCSEPFEAHLRGPGFVMEPPGRVEFSNSSGGWLDCSASGSPQPTIDWVHADGTAVTEIHGVRRVLRNGTLVLMPFAAAAYHQEVHNTIYRCIASNSVGRIVSRDVQVRAVVAQAYKVDVEVLSASRGCTAILRCVVPTFVKELVRVVSWVHEPAIYIYPSLQGDGKFHLLPTGELLIHNLQESDESQSFRCRSMHRLTRQVVVSSPTRLRINSHRGIISPSVVEHTAHVQVSQDEGAVLLCVAQGCPSPEYSWYTHNGAGPIPVLSGPRVRLLGPILAIEAVTGEDSGVYKCTAGNVGGEASAELRLTVATPIQVEISPNVLSVHMGGTAEFRCLVTSNGSPVGMQNILWYKDGRQLPSSNRVEDTLVVPRVGRENRGMYQCVVRRPEGDTFQATAELQLGDAPPALLYSFIEQTLQPGPAVSLKCSAAGNPTPQISWTLDGFPLPSNGRFMIGQYITVHGDVISHVNISHVMVEDGGEYACNAENRAGRVQHAARLNIYGLPYIRLIPKVTAVSGEQLNLKCPVAGYPIEEIHWERGGRELPDDIRQRVQPDGSLTISPVQKASDSGVYTCWARNKQGHSARRSGEVTVIVPPSIEPFAFQEGLAEGMRTRTVCGVSRGDAPLKLLWLKDGDPLPDLLGANVTMLDQYSSLLSIPSLSATHSGEYTCVAKNPAAEIKYTALLQVKVPPRWIVEPVDANVERNRHIMLHCQAQGVPTPSIVWKKATGSKSGEYEEVRERPFTKLLGNGSLLLQHVKEDREGFYLCQANNGIGTGIGKVIQLKVNSSPYFSSTSRSVMVKKGDTALLQCAVSGDKPINIVWMRSGKNTLNPSTNYKISVKQEATPDGVSAELQIRTVDATDSGPYFCRASNLYGNDQQLVQLQVQEPPLPPSVLEAAMISSRSVNLKWQPKSLGTGDVTKYLVEFREADPLFVEQWQQIEVKDPPTFNAMVENLKPATRYAFRVIAEGSAGRSAPSQELVVRTEPQRPAGPPLNLSARPLSSTELLISWVAPLPELRHGDIQGYNVGYKLASSGNTAYNFTSVSGDGDGGNGELLLSGLAKFARYTVVVQAFNQVGPGPLSEPTASQTLEDVPSRPPEDVRCAALSSQSLQVSWQPPPIYHTNGLLQGYKLIFEPIIDDIQPSKDEVESRKTTALTMVLTGLRKYTNYSIQVLAHTRMGDGVLSKPLYCHSEEDVPEAPADIKVVSSSSQSLYISWLAPSEPNGVITKYSLYTRVVNGREELNNEKRSLPSQQAYYEAKGLHPHMEYQFWVTASTRVGEGKSSRVASQITTNRVPARIISFGGQVVRPFRSTVTMPCTAVGKPKRDWFKGDEVVRQGSLHNSQMLDSGDLIISNLELEDSGNYSCQVDNGIGTDRLTHMLLVQVPPTAPTLYVTSATSSSILMHWKCGFTGNAPITGYTLFYRRTNGNTEEMQLSRHASSHELKGLVCGSTYQVYMSAQNKVGTSPSSTMLHVRTQGQSPGQPASTALLAPNSTSLLVRLHSWPDNGCPLLYFVLQYRAITEDNDQDWVLVSNALKPQRRVVVNNLRPSTLYHLRMEAHNVAGVSQAEFSFATLTKEGDPPPADVVHRGHRGPTVILGNINLLIPSIAAFSGMICTIIMVIVCYRHMLKNAQQPIAEQSTHIQKESLENRANSEAAQRERYYATIHKVSMQNNDKIPETSEDISPYATFQLSEAGGNMSQPHHGGPANTLLHSFMYHERALAEGCSSPPPAAVLNQPPTTTHHHHHHQRPLKTIHNYYQTSPFHNISKNRRRHSRKTEPESEESESDQDQLTSSRTESSNQHEGKIKHSIIYHGAQSSTSSDLSPMSEQKSLPRRGRSRYHHQQYQFSTNTTPRHHNSNKINNNTTTNSNTNTNSTATNTTATPSTSTSNNSNKILSPRGGNLKSISSTFKSQDSIQCHIPTLVKSPSISTQQQKQFHKQQLQSSSNQHSSSSSSQNNSSSLKQQQPLLITPKLHQLESGPNGAQELLGLDGIGASPLVACMPPSSQFRPIPHKSIMPAHETQPHHLNHNLNHNHNSHLQHQQQQSQLQGTLLNPSTAMLSSKFFTAPTLPK</sequence>
<feature type="domain" description="Ig-like" evidence="13">
    <location>
        <begin position="330"/>
        <end position="417"/>
    </location>
</feature>
<keyword evidence="9" id="KW-0393">Immunoglobulin domain</keyword>
<feature type="domain" description="Fibronectin type-III" evidence="14">
    <location>
        <begin position="1402"/>
        <end position="1495"/>
    </location>
</feature>
<dbReference type="InterPro" id="IPR003598">
    <property type="entry name" value="Ig_sub2"/>
</dbReference>
<feature type="region of interest" description="Disordered" evidence="10">
    <location>
        <begin position="1740"/>
        <end position="1767"/>
    </location>
</feature>